<comment type="cofactor">
    <cofactor evidence="7">
        <name>Zn(2+)</name>
        <dbReference type="ChEBI" id="CHEBI:29105"/>
    </cofactor>
    <text evidence="7">Binds 1 zinc ion per subunit.</text>
</comment>
<dbReference type="InterPro" id="IPR036388">
    <property type="entry name" value="WH-like_DNA-bd_sf"/>
</dbReference>
<evidence type="ECO:0000256" key="1">
    <source>
        <dbReference type="ARBA" id="ARBA00007957"/>
    </source>
</evidence>
<feature type="region of interest" description="Disordered" evidence="8">
    <location>
        <begin position="146"/>
        <end position="187"/>
    </location>
</feature>
<evidence type="ECO:0000256" key="7">
    <source>
        <dbReference type="PIRSR" id="PIRSR602481-1"/>
    </source>
</evidence>
<keyword evidence="6" id="KW-0804">Transcription</keyword>
<dbReference type="InterPro" id="IPR002481">
    <property type="entry name" value="FUR"/>
</dbReference>
<dbReference type="GO" id="GO:1900376">
    <property type="term" value="P:regulation of secondary metabolite biosynthetic process"/>
    <property type="evidence" value="ECO:0007669"/>
    <property type="project" value="TreeGrafter"/>
</dbReference>
<keyword evidence="5" id="KW-0238">DNA-binding</keyword>
<dbReference type="Gene3D" id="3.30.1490.190">
    <property type="match status" value="1"/>
</dbReference>
<dbReference type="SUPFAM" id="SSF46785">
    <property type="entry name" value="Winged helix' DNA-binding domain"/>
    <property type="match status" value="1"/>
</dbReference>
<proteinExistence type="inferred from homology"/>
<dbReference type="CDD" id="cd07153">
    <property type="entry name" value="Fur_like"/>
    <property type="match status" value="1"/>
</dbReference>
<sequence length="187" mass="20783">MATNIQELKSTLHERGMRMTPQRQLVLDALLDLEHATPEQVCQHVQRSTPSVNITTIYRTLELLEDLGIVRHTHLGHGAPNYSVHEHQHVHLVCHRCDTVIEAPCELMDELRGTLRSRFGFALDASHLALSGLCEKCRERSDGAGAVWTDEHGGPARNEPWASARRREDGVVSGGARATVDTEGDSR</sequence>
<dbReference type="EMBL" id="SOCP01000024">
    <property type="protein sequence ID" value="TDV40031.1"/>
    <property type="molecule type" value="Genomic_DNA"/>
</dbReference>
<comment type="caution">
    <text evidence="9">The sequence shown here is derived from an EMBL/GenBank/DDBJ whole genome shotgun (WGS) entry which is preliminary data.</text>
</comment>
<dbReference type="GO" id="GO:0003700">
    <property type="term" value="F:DNA-binding transcription factor activity"/>
    <property type="evidence" value="ECO:0007669"/>
    <property type="project" value="InterPro"/>
</dbReference>
<keyword evidence="2" id="KW-0678">Repressor</keyword>
<evidence type="ECO:0000256" key="2">
    <source>
        <dbReference type="ARBA" id="ARBA00022491"/>
    </source>
</evidence>
<protein>
    <submittedName>
        <fullName evidence="9">Fur family nickel uptake regulator</fullName>
    </submittedName>
</protein>
<evidence type="ECO:0000313" key="10">
    <source>
        <dbReference type="Proteomes" id="UP000294927"/>
    </source>
</evidence>
<dbReference type="AlphaFoldDB" id="A0A4V3FQK6"/>
<dbReference type="GO" id="GO:0000976">
    <property type="term" value="F:transcription cis-regulatory region binding"/>
    <property type="evidence" value="ECO:0007669"/>
    <property type="project" value="TreeGrafter"/>
</dbReference>
<reference evidence="9 10" key="1">
    <citation type="submission" date="2019-03" db="EMBL/GenBank/DDBJ databases">
        <title>Genomic Encyclopedia of Archaeal and Bacterial Type Strains, Phase II (KMG-II): from individual species to whole genera.</title>
        <authorList>
            <person name="Goeker M."/>
        </authorList>
    </citation>
    <scope>NUCLEOTIDE SEQUENCE [LARGE SCALE GENOMIC DNA]</scope>
    <source>
        <strain evidence="9 10">DSM 45499</strain>
    </source>
</reference>
<dbReference type="Proteomes" id="UP000294927">
    <property type="component" value="Unassembled WGS sequence"/>
</dbReference>
<evidence type="ECO:0000256" key="4">
    <source>
        <dbReference type="ARBA" id="ARBA00023015"/>
    </source>
</evidence>
<feature type="binding site" evidence="7">
    <location>
        <position position="94"/>
    </location>
    <ligand>
        <name>Zn(2+)</name>
        <dbReference type="ChEBI" id="CHEBI:29105"/>
    </ligand>
</feature>
<comment type="similarity">
    <text evidence="1">Belongs to the Fur family.</text>
</comment>
<dbReference type="InterPro" id="IPR043135">
    <property type="entry name" value="Fur_C"/>
</dbReference>
<keyword evidence="3 7" id="KW-0862">Zinc</keyword>
<organism evidence="9 10">
    <name type="scientific">Actinophytocola oryzae</name>
    <dbReference type="NCBI Taxonomy" id="502181"/>
    <lineage>
        <taxon>Bacteria</taxon>
        <taxon>Bacillati</taxon>
        <taxon>Actinomycetota</taxon>
        <taxon>Actinomycetes</taxon>
        <taxon>Pseudonocardiales</taxon>
        <taxon>Pseudonocardiaceae</taxon>
    </lineage>
</organism>
<feature type="binding site" evidence="7">
    <location>
        <position position="97"/>
    </location>
    <ligand>
        <name>Zn(2+)</name>
        <dbReference type="ChEBI" id="CHEBI:29105"/>
    </ligand>
</feature>
<dbReference type="PANTHER" id="PTHR33202:SF7">
    <property type="entry name" value="FERRIC UPTAKE REGULATION PROTEIN"/>
    <property type="match status" value="1"/>
</dbReference>
<dbReference type="Gene3D" id="1.10.10.10">
    <property type="entry name" value="Winged helix-like DNA-binding domain superfamily/Winged helix DNA-binding domain"/>
    <property type="match status" value="1"/>
</dbReference>
<evidence type="ECO:0000256" key="5">
    <source>
        <dbReference type="ARBA" id="ARBA00023125"/>
    </source>
</evidence>
<dbReference type="GO" id="GO:0045892">
    <property type="term" value="P:negative regulation of DNA-templated transcription"/>
    <property type="evidence" value="ECO:0007669"/>
    <property type="project" value="TreeGrafter"/>
</dbReference>
<keyword evidence="10" id="KW-1185">Reference proteome</keyword>
<accession>A0A4V3FQK6</accession>
<dbReference type="Pfam" id="PF01475">
    <property type="entry name" value="FUR"/>
    <property type="match status" value="1"/>
</dbReference>
<evidence type="ECO:0000313" key="9">
    <source>
        <dbReference type="EMBL" id="TDV40031.1"/>
    </source>
</evidence>
<keyword evidence="7" id="KW-0479">Metal-binding</keyword>
<dbReference type="GO" id="GO:0008270">
    <property type="term" value="F:zinc ion binding"/>
    <property type="evidence" value="ECO:0007669"/>
    <property type="project" value="TreeGrafter"/>
</dbReference>
<name>A0A4V3FQK6_9PSEU</name>
<dbReference type="InterPro" id="IPR036390">
    <property type="entry name" value="WH_DNA-bd_sf"/>
</dbReference>
<feature type="binding site" evidence="7">
    <location>
        <position position="134"/>
    </location>
    <ligand>
        <name>Zn(2+)</name>
        <dbReference type="ChEBI" id="CHEBI:29105"/>
    </ligand>
</feature>
<evidence type="ECO:0000256" key="8">
    <source>
        <dbReference type="SAM" id="MobiDB-lite"/>
    </source>
</evidence>
<dbReference type="PANTHER" id="PTHR33202">
    <property type="entry name" value="ZINC UPTAKE REGULATION PROTEIN"/>
    <property type="match status" value="1"/>
</dbReference>
<keyword evidence="4" id="KW-0805">Transcription regulation</keyword>
<gene>
    <name evidence="9" type="ORF">CLV71_12448</name>
</gene>
<feature type="binding site" evidence="7">
    <location>
        <position position="137"/>
    </location>
    <ligand>
        <name>Zn(2+)</name>
        <dbReference type="ChEBI" id="CHEBI:29105"/>
    </ligand>
</feature>
<evidence type="ECO:0000256" key="3">
    <source>
        <dbReference type="ARBA" id="ARBA00022833"/>
    </source>
</evidence>
<evidence type="ECO:0000256" key="6">
    <source>
        <dbReference type="ARBA" id="ARBA00023163"/>
    </source>
</evidence>